<proteinExistence type="inferred from homology"/>
<comment type="subunit">
    <text evidence="5">Heterodimer of an alpha and a beta subunit.</text>
</comment>
<comment type="function">
    <text evidence="5">F-actin-capping proteins bind in a Ca(2+)-independent manner to the fast growing ends of actin filaments (barbed end) thereby blocking the exchange of subunits at these ends. Unlike other capping proteins (such as gelsolin and severin), these proteins do not sever actin filaments.</text>
</comment>
<dbReference type="OrthoDB" id="340550at2759"/>
<evidence type="ECO:0000313" key="7">
    <source>
        <dbReference type="Proteomes" id="UP000673691"/>
    </source>
</evidence>
<dbReference type="Gene3D" id="3.30.1140.60">
    <property type="entry name" value="F-actin capping protein, alpha subunit"/>
    <property type="match status" value="1"/>
</dbReference>
<dbReference type="AlphaFoldDB" id="A0A8H8DG30"/>
<comment type="caution">
    <text evidence="6">The sequence shown here is derived from an EMBL/GenBank/DDBJ whole genome shotgun (WGS) entry which is preliminary data.</text>
</comment>
<dbReference type="GO" id="GO:0030036">
    <property type="term" value="P:actin cytoskeleton organization"/>
    <property type="evidence" value="ECO:0007669"/>
    <property type="project" value="TreeGrafter"/>
</dbReference>
<evidence type="ECO:0000256" key="2">
    <source>
        <dbReference type="ARBA" id="ARBA00014038"/>
    </source>
</evidence>
<evidence type="ECO:0000313" key="6">
    <source>
        <dbReference type="EMBL" id="KAG5456968.1"/>
    </source>
</evidence>
<dbReference type="GO" id="GO:0051016">
    <property type="term" value="P:barbed-end actin filament capping"/>
    <property type="evidence" value="ECO:0007669"/>
    <property type="project" value="UniProtKB-UniRule"/>
</dbReference>
<dbReference type="PANTHER" id="PTHR10653:SF0">
    <property type="entry name" value="F-ACTIN-CAPPING PROTEIN SUBUNIT ALPHA"/>
    <property type="match status" value="1"/>
</dbReference>
<dbReference type="GO" id="GO:0030863">
    <property type="term" value="C:cortical cytoskeleton"/>
    <property type="evidence" value="ECO:0007669"/>
    <property type="project" value="TreeGrafter"/>
</dbReference>
<keyword evidence="3 5" id="KW-0117">Actin capping</keyword>
<reference evidence="6 7" key="1">
    <citation type="journal article" name="Sci. Rep.">
        <title>Genome-scale phylogenetic analyses confirm Olpidium as the closest living zoosporic fungus to the non-flagellated, terrestrial fungi.</title>
        <authorList>
            <person name="Chang Y."/>
            <person name="Rochon D."/>
            <person name="Sekimoto S."/>
            <person name="Wang Y."/>
            <person name="Chovatia M."/>
            <person name="Sandor L."/>
            <person name="Salamov A."/>
            <person name="Grigoriev I.V."/>
            <person name="Stajich J.E."/>
            <person name="Spatafora J.W."/>
        </authorList>
    </citation>
    <scope>NUCLEOTIDE SEQUENCE [LARGE SCALE GENOMIC DNA]</scope>
    <source>
        <strain evidence="6">S191</strain>
    </source>
</reference>
<sequence>MPDATSRNKIAADYVLDAPPGEINDVLHGTVPERSQGKRQNLPVTTSLVCPPSSFSVRLLGLRQDRPSDPANLVGGNDATLQSYIVPALRQYNTEQLSTVTLPGADYEQVVISKYNQLEEDVFVDPRSKKKFTLDQALLVSLREVRSVWSFQWRKVEASDPSRYAGSCTLLRQTTSSIENVELGEFDELRSAVDDAAQKYIREHYPKGAVSAFSAGDEKVVVCIVASKYNPNNFWSVRAELYYPADKKLCGRMHGKVHYYEDGNVQFEAAKEDLTFSIESDGDHATTAKEIFQAVTKAETKFQNAVNESFLNLLEG</sequence>
<evidence type="ECO:0000256" key="3">
    <source>
        <dbReference type="ARBA" id="ARBA00022467"/>
    </source>
</evidence>
<name>A0A8H8DG30_9FUNG</name>
<dbReference type="InterPro" id="IPR042276">
    <property type="entry name" value="CapZ_alpha/beta_2"/>
</dbReference>
<evidence type="ECO:0000256" key="1">
    <source>
        <dbReference type="ARBA" id="ARBA00010479"/>
    </source>
</evidence>
<gene>
    <name evidence="6" type="ORF">BJ554DRAFT_3142</name>
</gene>
<evidence type="ECO:0000256" key="5">
    <source>
        <dbReference type="RuleBase" id="RU365077"/>
    </source>
</evidence>
<dbReference type="SUPFAM" id="SSF90096">
    <property type="entry name" value="Subunits of heterodimeric actin filament capping protein Capz"/>
    <property type="match status" value="1"/>
</dbReference>
<dbReference type="Gene3D" id="3.90.1150.210">
    <property type="entry name" value="F-actin capping protein, beta subunit"/>
    <property type="match status" value="1"/>
</dbReference>
<dbReference type="PROSITE" id="PS00748">
    <property type="entry name" value="F_ACTIN_CAPPING_A_1"/>
    <property type="match status" value="1"/>
</dbReference>
<dbReference type="InterPro" id="IPR037282">
    <property type="entry name" value="CapZ_alpha/beta"/>
</dbReference>
<dbReference type="InterPro" id="IPR002189">
    <property type="entry name" value="CapZ_alpha"/>
</dbReference>
<dbReference type="GO" id="GO:0051015">
    <property type="term" value="F:actin filament binding"/>
    <property type="evidence" value="ECO:0007669"/>
    <property type="project" value="TreeGrafter"/>
</dbReference>
<dbReference type="PANTHER" id="PTHR10653">
    <property type="entry name" value="F-ACTIN-CAPPING PROTEIN SUBUNIT ALPHA"/>
    <property type="match status" value="1"/>
</dbReference>
<comment type="similarity">
    <text evidence="1 5">Belongs to the F-actin-capping protein alpha subunit family.</text>
</comment>
<protein>
    <recommendedName>
        <fullName evidence="2 5">F-actin-capping protein subunit alpha</fullName>
    </recommendedName>
</protein>
<dbReference type="Proteomes" id="UP000673691">
    <property type="component" value="Unassembled WGS sequence"/>
</dbReference>
<accession>A0A8H8DG30</accession>
<keyword evidence="4 5" id="KW-0009">Actin-binding</keyword>
<evidence type="ECO:0000256" key="4">
    <source>
        <dbReference type="ARBA" id="ARBA00023203"/>
    </source>
</evidence>
<dbReference type="Pfam" id="PF01267">
    <property type="entry name" value="F-actin_cap_A"/>
    <property type="match status" value="2"/>
</dbReference>
<feature type="non-terminal residue" evidence="6">
    <location>
        <position position="316"/>
    </location>
</feature>
<keyword evidence="7" id="KW-1185">Reference proteome</keyword>
<dbReference type="InterPro" id="IPR042489">
    <property type="entry name" value="CapZ_alpha_1"/>
</dbReference>
<dbReference type="GO" id="GO:0008290">
    <property type="term" value="C:F-actin capping protein complex"/>
    <property type="evidence" value="ECO:0007669"/>
    <property type="project" value="UniProtKB-UniRule"/>
</dbReference>
<organism evidence="6 7">
    <name type="scientific">Olpidium bornovanus</name>
    <dbReference type="NCBI Taxonomy" id="278681"/>
    <lineage>
        <taxon>Eukaryota</taxon>
        <taxon>Fungi</taxon>
        <taxon>Fungi incertae sedis</taxon>
        <taxon>Olpidiomycota</taxon>
        <taxon>Olpidiomycotina</taxon>
        <taxon>Olpidiomycetes</taxon>
        <taxon>Olpidiales</taxon>
        <taxon>Olpidiaceae</taxon>
        <taxon>Olpidium</taxon>
    </lineage>
</organism>
<dbReference type="EMBL" id="JAEFCI010010861">
    <property type="protein sequence ID" value="KAG5456968.1"/>
    <property type="molecule type" value="Genomic_DNA"/>
</dbReference>
<dbReference type="InterPro" id="IPR017865">
    <property type="entry name" value="F-actin_cap_asu_CS"/>
</dbReference>